<gene>
    <name evidence="1" type="ORF">EGT74_24605</name>
</gene>
<dbReference type="AlphaFoldDB" id="A0A3N4PMM1"/>
<accession>A0A3N4PMM1</accession>
<reference evidence="1 2" key="1">
    <citation type="submission" date="2018-11" db="EMBL/GenBank/DDBJ databases">
        <title>Chitinophaga lutea sp.nov., isolate from arsenic contaminated soil.</title>
        <authorList>
            <person name="Zong Y."/>
        </authorList>
    </citation>
    <scope>NUCLEOTIDE SEQUENCE [LARGE SCALE GENOMIC DNA]</scope>
    <source>
        <strain evidence="1 2">ZY74</strain>
    </source>
</reference>
<name>A0A3N4PMM1_9BACT</name>
<keyword evidence="2" id="KW-1185">Reference proteome</keyword>
<dbReference type="Proteomes" id="UP000278351">
    <property type="component" value="Unassembled WGS sequence"/>
</dbReference>
<sequence>MTNKEMFLICKVSNPDQVDAVIQKIEAGKPRYQFVAQITGVPWFFISVVHQLESGGKFTTHLHNGDPLTARTKKHPAGRPLNGEPPFTWEESAVDALTLMGYARKEAKPGEKKTESLTWGITSILDRLERYNGLGYRKVGIPSPYLWSGSQHYEKGKFVADGEYNPNAVSKQIGAAVILVRMMDRGLIQL</sequence>
<organism evidence="1 2">
    <name type="scientific">Chitinophaga lutea</name>
    <dbReference type="NCBI Taxonomy" id="2488634"/>
    <lineage>
        <taxon>Bacteria</taxon>
        <taxon>Pseudomonadati</taxon>
        <taxon>Bacteroidota</taxon>
        <taxon>Chitinophagia</taxon>
        <taxon>Chitinophagales</taxon>
        <taxon>Chitinophagaceae</taxon>
        <taxon>Chitinophaga</taxon>
    </lineage>
</organism>
<dbReference type="OrthoDB" id="482757at2"/>
<dbReference type="EMBL" id="RPDH01000003">
    <property type="protein sequence ID" value="RPE05567.1"/>
    <property type="molecule type" value="Genomic_DNA"/>
</dbReference>
<evidence type="ECO:0000313" key="2">
    <source>
        <dbReference type="Proteomes" id="UP000278351"/>
    </source>
</evidence>
<dbReference type="RefSeq" id="WP_123849211.1">
    <property type="nucleotide sequence ID" value="NZ_RPDH01000003.1"/>
</dbReference>
<protein>
    <submittedName>
        <fullName evidence="1">Uncharacterized protein</fullName>
    </submittedName>
</protein>
<evidence type="ECO:0000313" key="1">
    <source>
        <dbReference type="EMBL" id="RPE05567.1"/>
    </source>
</evidence>
<comment type="caution">
    <text evidence="1">The sequence shown here is derived from an EMBL/GenBank/DDBJ whole genome shotgun (WGS) entry which is preliminary data.</text>
</comment>
<proteinExistence type="predicted"/>